<dbReference type="Pfam" id="PF20179">
    <property type="entry name" value="MSS51_C"/>
    <property type="match status" value="1"/>
</dbReference>
<keyword evidence="7" id="KW-1185">Reference proteome</keyword>
<keyword evidence="3" id="KW-0862">Zinc</keyword>
<dbReference type="InterPro" id="IPR002893">
    <property type="entry name" value="Znf_MYND"/>
</dbReference>
<dbReference type="Pfam" id="PF01753">
    <property type="entry name" value="zf-MYND"/>
    <property type="match status" value="1"/>
</dbReference>
<dbReference type="OrthoDB" id="432970at2759"/>
<evidence type="ECO:0000256" key="2">
    <source>
        <dbReference type="ARBA" id="ARBA00022771"/>
    </source>
</evidence>
<dbReference type="InterPro" id="IPR046824">
    <property type="entry name" value="Mss51-like_C"/>
</dbReference>
<dbReference type="Gene3D" id="6.10.140.2220">
    <property type="match status" value="1"/>
</dbReference>
<reference evidence="6" key="1">
    <citation type="submission" date="2021-07" db="EMBL/GenBank/DDBJ databases">
        <authorList>
            <person name="Durling M."/>
        </authorList>
    </citation>
    <scope>NUCLEOTIDE SEQUENCE</scope>
</reference>
<name>A0A9N9KQL2_9HELO</name>
<dbReference type="PROSITE" id="PS01360">
    <property type="entry name" value="ZF_MYND_1"/>
    <property type="match status" value="1"/>
</dbReference>
<feature type="domain" description="MYND-type" evidence="5">
    <location>
        <begin position="34"/>
        <end position="75"/>
    </location>
</feature>
<dbReference type="InterPro" id="IPR052839">
    <property type="entry name" value="Mito_gene_expr_regulator"/>
</dbReference>
<dbReference type="PROSITE" id="PS50865">
    <property type="entry name" value="ZF_MYND_2"/>
    <property type="match status" value="1"/>
</dbReference>
<dbReference type="PANTHER" id="PTHR46920">
    <property type="match status" value="1"/>
</dbReference>
<protein>
    <recommendedName>
        <fullName evidence="5">MYND-type domain-containing protein</fullName>
    </recommendedName>
</protein>
<evidence type="ECO:0000256" key="4">
    <source>
        <dbReference type="PROSITE-ProRule" id="PRU00134"/>
    </source>
</evidence>
<evidence type="ECO:0000313" key="7">
    <source>
        <dbReference type="Proteomes" id="UP000696280"/>
    </source>
</evidence>
<comment type="caution">
    <text evidence="6">The sequence shown here is derived from an EMBL/GenBank/DDBJ whole genome shotgun (WGS) entry which is preliminary data.</text>
</comment>
<keyword evidence="2 4" id="KW-0863">Zinc-finger</keyword>
<evidence type="ECO:0000259" key="5">
    <source>
        <dbReference type="PROSITE" id="PS50865"/>
    </source>
</evidence>
<dbReference type="GO" id="GO:0008270">
    <property type="term" value="F:zinc ion binding"/>
    <property type="evidence" value="ECO:0007669"/>
    <property type="project" value="UniProtKB-KW"/>
</dbReference>
<dbReference type="SUPFAM" id="SSF144232">
    <property type="entry name" value="HIT/MYND zinc finger-like"/>
    <property type="match status" value="1"/>
</dbReference>
<gene>
    <name evidence="6" type="ORF">HYFRA_00005469</name>
</gene>
<proteinExistence type="predicted"/>
<dbReference type="AlphaFoldDB" id="A0A9N9KQL2"/>
<evidence type="ECO:0000256" key="1">
    <source>
        <dbReference type="ARBA" id="ARBA00022723"/>
    </source>
</evidence>
<keyword evidence="1" id="KW-0479">Metal-binding</keyword>
<dbReference type="EMBL" id="CAJVRL010000044">
    <property type="protein sequence ID" value="CAG8951669.1"/>
    <property type="molecule type" value="Genomic_DNA"/>
</dbReference>
<dbReference type="PANTHER" id="PTHR46920:SF1">
    <property type="entry name" value="PROTEIN MSS51 HOMOLOG, MITOCHONDRIAL-RELATED"/>
    <property type="match status" value="1"/>
</dbReference>
<organism evidence="6 7">
    <name type="scientific">Hymenoscyphus fraxineus</name>
    <dbReference type="NCBI Taxonomy" id="746836"/>
    <lineage>
        <taxon>Eukaryota</taxon>
        <taxon>Fungi</taxon>
        <taxon>Dikarya</taxon>
        <taxon>Ascomycota</taxon>
        <taxon>Pezizomycotina</taxon>
        <taxon>Leotiomycetes</taxon>
        <taxon>Helotiales</taxon>
        <taxon>Helotiaceae</taxon>
        <taxon>Hymenoscyphus</taxon>
    </lineage>
</organism>
<dbReference type="Proteomes" id="UP000696280">
    <property type="component" value="Unassembled WGS sequence"/>
</dbReference>
<evidence type="ECO:0000256" key="3">
    <source>
        <dbReference type="ARBA" id="ARBA00022833"/>
    </source>
</evidence>
<accession>A0A9N9KQL2</accession>
<evidence type="ECO:0000313" key="6">
    <source>
        <dbReference type="EMBL" id="CAG8951669.1"/>
    </source>
</evidence>
<sequence length="493" mass="55659">MASLNPNSSRAIPTHGFTKLGAGTPILAIRGKLCMSCWKEFYPGSLKKCTGCKRASYCSRECQKNDWRDGHQRFCKFSRGFNAGATEISMPGRTWEEYSAEKWEEVKEYRINNQAFDGTYCDDWRLIMYETVCQYCYRSALHLKKDESLKLCPTCSVASFCTSCPQIHSESQCGLFAELAFDERFVVDYLQHEGENFVINRTQIPRTEHIPLSTASGWYDYYTRISDKAYALTPYTDLVPQLDHNPISALGLMRKLTTSLALPLTILAGLEAVLPDLTTRKSISLHLIGASGQETTLLPVFSEILHQLPSLLSLKIFAVGFDLPQHLVENYKAQGEAVEVTCCDICVDKGCSPSLALWKGAYHDFAASNQYEKPDLAVAFQSGFSQEDRVEWMPTIKHLAQASHPTLFTCYTELEMLEETAVFKSIGAIFLKQPEINKWRSLVPVLDPPAKNEEDDGELRRLYGGENVQLTNGQEGSVYFQQYYWYVIGPKVS</sequence>